<name>A0ABX2PYW3_9BACT</name>
<dbReference type="Proteomes" id="UP000626554">
    <property type="component" value="Unassembled WGS sequence"/>
</dbReference>
<accession>A0ABX2PYW3</accession>
<dbReference type="EMBL" id="JABKAV010000005">
    <property type="protein sequence ID" value="NVO83875.1"/>
    <property type="molecule type" value="Genomic_DNA"/>
</dbReference>
<proteinExistence type="predicted"/>
<dbReference type="RefSeq" id="WP_176897896.1">
    <property type="nucleotide sequence ID" value="NZ_JABKAV010000005.1"/>
</dbReference>
<evidence type="ECO:0000313" key="2">
    <source>
        <dbReference type="Proteomes" id="UP000626554"/>
    </source>
</evidence>
<comment type="caution">
    <text evidence="1">The sequence shown here is derived from an EMBL/GenBank/DDBJ whole genome shotgun (WGS) entry which is preliminary data.</text>
</comment>
<protein>
    <submittedName>
        <fullName evidence="1">Uncharacterized protein</fullName>
    </submittedName>
</protein>
<organism evidence="1 2">
    <name type="scientific">Hymenobacter terrestris</name>
    <dbReference type="NCBI Taxonomy" id="2748310"/>
    <lineage>
        <taxon>Bacteria</taxon>
        <taxon>Pseudomonadati</taxon>
        <taxon>Bacteroidota</taxon>
        <taxon>Cytophagia</taxon>
        <taxon>Cytophagales</taxon>
        <taxon>Hymenobacteraceae</taxon>
        <taxon>Hymenobacter</taxon>
    </lineage>
</organism>
<gene>
    <name evidence="1" type="ORF">HW556_03185</name>
</gene>
<keyword evidence="2" id="KW-1185">Reference proteome</keyword>
<evidence type="ECO:0000313" key="1">
    <source>
        <dbReference type="EMBL" id="NVO83875.1"/>
    </source>
</evidence>
<sequence>MNHASRIDKTVRNIYDTFDNPGANPLEAGLGDIDSWISTLDGLGGSALTALQNELRNLRSYVERDDRPAIAATLQRLGTETSRIAHGMHSLTDNTGDQLRHLGQTLVIAAGNLKSTQADSAKIL</sequence>
<reference evidence="1 2" key="1">
    <citation type="submission" date="2020-05" db="EMBL/GenBank/DDBJ databases">
        <title>Hymenobacter terrestris sp. nov. and Hymenobacter lapidiphilus sp. nov., isolated from regoliths in Antarctica.</title>
        <authorList>
            <person name="Sedlacek I."/>
            <person name="Pantucek R."/>
            <person name="Zeman M."/>
            <person name="Holochova P."/>
            <person name="Kralova S."/>
            <person name="Stankova E."/>
            <person name="Sedo O."/>
            <person name="Micenkova L."/>
            <person name="Svec P."/>
            <person name="Gupta V."/>
            <person name="Sood U."/>
            <person name="Korpole U.S."/>
            <person name="Lal R."/>
        </authorList>
    </citation>
    <scope>NUCLEOTIDE SEQUENCE [LARGE SCALE GENOMIC DNA]</scope>
    <source>
        <strain evidence="1 2">P5252</strain>
    </source>
</reference>